<evidence type="ECO:0000313" key="6">
    <source>
        <dbReference type="EMBL" id="TFK30111.1"/>
    </source>
</evidence>
<dbReference type="SUPFAM" id="SSF50978">
    <property type="entry name" value="WD40 repeat-like"/>
    <property type="match status" value="1"/>
</dbReference>
<evidence type="ECO:0000256" key="4">
    <source>
        <dbReference type="SAM" id="MobiDB-lite"/>
    </source>
</evidence>
<dbReference type="InterPro" id="IPR015943">
    <property type="entry name" value="WD40/YVTN_repeat-like_dom_sf"/>
</dbReference>
<evidence type="ECO:0000259" key="5">
    <source>
        <dbReference type="PROSITE" id="PS50897"/>
    </source>
</evidence>
<dbReference type="Gene3D" id="2.130.10.10">
    <property type="entry name" value="YVTN repeat-like/Quinoprotein amine dehydrogenase"/>
    <property type="match status" value="2"/>
</dbReference>
<keyword evidence="2" id="KW-0677">Repeat</keyword>
<dbReference type="EMBL" id="ML210147">
    <property type="protein sequence ID" value="TFK30111.1"/>
    <property type="molecule type" value="Genomic_DNA"/>
</dbReference>
<dbReference type="InterPro" id="IPR006595">
    <property type="entry name" value="CTLH_C"/>
</dbReference>
<dbReference type="AlphaFoldDB" id="A0A5C3LN16"/>
<organism evidence="6 7">
    <name type="scientific">Coprinopsis marcescibilis</name>
    <name type="common">Agaric fungus</name>
    <name type="synonym">Psathyrella marcescibilis</name>
    <dbReference type="NCBI Taxonomy" id="230819"/>
    <lineage>
        <taxon>Eukaryota</taxon>
        <taxon>Fungi</taxon>
        <taxon>Dikarya</taxon>
        <taxon>Basidiomycota</taxon>
        <taxon>Agaricomycotina</taxon>
        <taxon>Agaricomycetes</taxon>
        <taxon>Agaricomycetidae</taxon>
        <taxon>Agaricales</taxon>
        <taxon>Agaricineae</taxon>
        <taxon>Psathyrellaceae</taxon>
        <taxon>Coprinopsis</taxon>
    </lineage>
</organism>
<feature type="region of interest" description="Disordered" evidence="4">
    <location>
        <begin position="637"/>
        <end position="678"/>
    </location>
</feature>
<dbReference type="GO" id="GO:0034657">
    <property type="term" value="C:GID complex"/>
    <property type="evidence" value="ECO:0007669"/>
    <property type="project" value="TreeGrafter"/>
</dbReference>
<feature type="repeat" description="WD" evidence="3">
    <location>
        <begin position="385"/>
        <end position="417"/>
    </location>
</feature>
<dbReference type="PROSITE" id="PS50294">
    <property type="entry name" value="WD_REPEATS_REGION"/>
    <property type="match status" value="2"/>
</dbReference>
<name>A0A5C3LN16_COPMA</name>
<dbReference type="InterPro" id="IPR054080">
    <property type="entry name" value="TPR1-like_2nd"/>
</dbReference>
<dbReference type="InterPro" id="IPR051350">
    <property type="entry name" value="WD_repeat-ST_regulator"/>
</dbReference>
<feature type="region of interest" description="Disordered" evidence="4">
    <location>
        <begin position="1"/>
        <end position="58"/>
    </location>
</feature>
<dbReference type="CDD" id="cd00200">
    <property type="entry name" value="WD40"/>
    <property type="match status" value="1"/>
</dbReference>
<dbReference type="Proteomes" id="UP000307440">
    <property type="component" value="Unassembled WGS sequence"/>
</dbReference>
<evidence type="ECO:0000256" key="2">
    <source>
        <dbReference type="ARBA" id="ARBA00022737"/>
    </source>
</evidence>
<protein>
    <submittedName>
        <fullName evidence="6">WD repeat-containing protein</fullName>
    </submittedName>
</protein>
<dbReference type="PROSITE" id="PS50896">
    <property type="entry name" value="LISH"/>
    <property type="match status" value="1"/>
</dbReference>
<feature type="domain" description="CTLH" evidence="5">
    <location>
        <begin position="115"/>
        <end position="172"/>
    </location>
</feature>
<feature type="repeat" description="WD" evidence="3">
    <location>
        <begin position="344"/>
        <end position="384"/>
    </location>
</feature>
<evidence type="ECO:0000313" key="7">
    <source>
        <dbReference type="Proteomes" id="UP000307440"/>
    </source>
</evidence>
<dbReference type="OrthoDB" id="972532at2759"/>
<dbReference type="GO" id="GO:0043161">
    <property type="term" value="P:proteasome-mediated ubiquitin-dependent protein catabolic process"/>
    <property type="evidence" value="ECO:0007669"/>
    <property type="project" value="TreeGrafter"/>
</dbReference>
<dbReference type="InterPro" id="IPR036322">
    <property type="entry name" value="WD40_repeat_dom_sf"/>
</dbReference>
<feature type="repeat" description="WD" evidence="3">
    <location>
        <begin position="568"/>
        <end position="594"/>
    </location>
</feature>
<evidence type="ECO:0000256" key="1">
    <source>
        <dbReference type="ARBA" id="ARBA00022574"/>
    </source>
</evidence>
<dbReference type="STRING" id="230819.A0A5C3LN16"/>
<proteinExistence type="predicted"/>
<keyword evidence="1 3" id="KW-0853">WD repeat</keyword>
<feature type="repeat" description="WD" evidence="3">
    <location>
        <begin position="600"/>
        <end position="638"/>
    </location>
</feature>
<dbReference type="Pfam" id="PF00400">
    <property type="entry name" value="WD40"/>
    <property type="match status" value="5"/>
</dbReference>
<keyword evidence="7" id="KW-1185">Reference proteome</keyword>
<gene>
    <name evidence="6" type="ORF">FA15DRAFT_699665</name>
</gene>
<feature type="repeat" description="WD" evidence="3">
    <location>
        <begin position="290"/>
        <end position="331"/>
    </location>
</feature>
<dbReference type="Pfam" id="PF21889">
    <property type="entry name" value="TPR1-like_2nd"/>
    <property type="match status" value="1"/>
</dbReference>
<dbReference type="Pfam" id="PF23627">
    <property type="entry name" value="LisH_WDR26"/>
    <property type="match status" value="1"/>
</dbReference>
<dbReference type="PROSITE" id="PS50897">
    <property type="entry name" value="CTLH"/>
    <property type="match status" value="1"/>
</dbReference>
<feature type="compositionally biased region" description="Polar residues" evidence="4">
    <location>
        <begin position="36"/>
        <end position="52"/>
    </location>
</feature>
<dbReference type="PROSITE" id="PS50082">
    <property type="entry name" value="WD_REPEATS_2"/>
    <property type="match status" value="5"/>
</dbReference>
<dbReference type="PANTHER" id="PTHR22838:SF0">
    <property type="entry name" value="WD REPEAT-CONTAINING PROTEIN 26"/>
    <property type="match status" value="1"/>
</dbReference>
<accession>A0A5C3LN16</accession>
<reference evidence="6 7" key="1">
    <citation type="journal article" date="2019" name="Nat. Ecol. Evol.">
        <title>Megaphylogeny resolves global patterns of mushroom evolution.</title>
        <authorList>
            <person name="Varga T."/>
            <person name="Krizsan K."/>
            <person name="Foldi C."/>
            <person name="Dima B."/>
            <person name="Sanchez-Garcia M."/>
            <person name="Sanchez-Ramirez S."/>
            <person name="Szollosi G.J."/>
            <person name="Szarkandi J.G."/>
            <person name="Papp V."/>
            <person name="Albert L."/>
            <person name="Andreopoulos W."/>
            <person name="Angelini C."/>
            <person name="Antonin V."/>
            <person name="Barry K.W."/>
            <person name="Bougher N.L."/>
            <person name="Buchanan P."/>
            <person name="Buyck B."/>
            <person name="Bense V."/>
            <person name="Catcheside P."/>
            <person name="Chovatia M."/>
            <person name="Cooper J."/>
            <person name="Damon W."/>
            <person name="Desjardin D."/>
            <person name="Finy P."/>
            <person name="Geml J."/>
            <person name="Haridas S."/>
            <person name="Hughes K."/>
            <person name="Justo A."/>
            <person name="Karasinski D."/>
            <person name="Kautmanova I."/>
            <person name="Kiss B."/>
            <person name="Kocsube S."/>
            <person name="Kotiranta H."/>
            <person name="LaButti K.M."/>
            <person name="Lechner B.E."/>
            <person name="Liimatainen K."/>
            <person name="Lipzen A."/>
            <person name="Lukacs Z."/>
            <person name="Mihaltcheva S."/>
            <person name="Morgado L.N."/>
            <person name="Niskanen T."/>
            <person name="Noordeloos M.E."/>
            <person name="Ohm R.A."/>
            <person name="Ortiz-Santana B."/>
            <person name="Ovrebo C."/>
            <person name="Racz N."/>
            <person name="Riley R."/>
            <person name="Savchenko A."/>
            <person name="Shiryaev A."/>
            <person name="Soop K."/>
            <person name="Spirin V."/>
            <person name="Szebenyi C."/>
            <person name="Tomsovsky M."/>
            <person name="Tulloss R.E."/>
            <person name="Uehling J."/>
            <person name="Grigoriev I.V."/>
            <person name="Vagvolgyi C."/>
            <person name="Papp T."/>
            <person name="Martin F.M."/>
            <person name="Miettinen O."/>
            <person name="Hibbett D.S."/>
            <person name="Nagy L.G."/>
        </authorList>
    </citation>
    <scope>NUCLEOTIDE SEQUENCE [LARGE SCALE GENOMIC DNA]</scope>
    <source>
        <strain evidence="6 7">CBS 121175</strain>
    </source>
</reference>
<dbReference type="InterPro" id="IPR001680">
    <property type="entry name" value="WD40_rpt"/>
</dbReference>
<dbReference type="SMART" id="SM00320">
    <property type="entry name" value="WD40"/>
    <property type="match status" value="6"/>
</dbReference>
<sequence>MRLTSTNHSSILSTSPDSLSDGRASTSGYNAAAPTNGHTNGFSRPPSTNGSTEAGGGMQKVAKSIAKVNLLGTTLYDDSPIKREEFVRLVVQTLRDVGYIESAATLEAESGYELEPSNVTQFRQYILDGLWPQAEATLGHLHIEDEESVFDAKFLIKQQKYLELLEARKTNAALHVLRDELAPLNVDSDHLHTLSSLIMCSEPEDLRRRAHWDGAAGNSRRQLLNSLHNHIPSSVMIPERRFATLLDQSFAHQRLHCLYHNSRSDATSFSLYSDHQCGKSGFPNVTTTILDMHTDEVWVMEWSHNGQYLASAGKDKKAIIWKMGSTVDSSSSGSSQDWTAHLTLPEHPYSIAALAWSPDDSVLVTGAEQVIKLWNAKTGVCLRTLEVHTDTISSLSWLPDGSGFFSGALDRKIIHWDAEGKLAEEWGPMNIRVTGLCVTPDGTRLVAVGMENVFTPSGNASDGPQSRGVPPDAAAAGIANIDAAPPGSSKGGHKMVVYDMNTKEQIWTIRLDGELTSLKVSQNSQYALINHAPEVIYLYDIQNGRLANKYVGQQQGHHIIKSCFGGANGTFIVSGSEDGNVYVWHRDSSTLLEILPGHGTGSVNSVAWHPRNDRLFASCSDDHSIRIWEAPSPELLSELPPPQHLDASNAVAANGKGKGKVSPSWEDGSEITPDAGAP</sequence>
<evidence type="ECO:0000256" key="3">
    <source>
        <dbReference type="PROSITE-ProRule" id="PRU00221"/>
    </source>
</evidence>
<dbReference type="PANTHER" id="PTHR22838">
    <property type="entry name" value="WD REPEAT PROTEIN 26-RELATED"/>
    <property type="match status" value="1"/>
</dbReference>
<dbReference type="InterPro" id="IPR006594">
    <property type="entry name" value="LisH"/>
</dbReference>
<feature type="compositionally biased region" description="Low complexity" evidence="4">
    <location>
        <begin position="9"/>
        <end position="21"/>
    </location>
</feature>
<dbReference type="SMART" id="SM00668">
    <property type="entry name" value="CTLH"/>
    <property type="match status" value="1"/>
</dbReference>